<keyword evidence="1" id="KW-0812">Transmembrane</keyword>
<dbReference type="GO" id="GO:0071897">
    <property type="term" value="P:DNA biosynthetic process"/>
    <property type="evidence" value="ECO:0007669"/>
    <property type="project" value="UniProtKB-ARBA"/>
</dbReference>
<dbReference type="SUPFAM" id="SSF56672">
    <property type="entry name" value="DNA/RNA polymerases"/>
    <property type="match status" value="1"/>
</dbReference>
<dbReference type="InterPro" id="IPR043502">
    <property type="entry name" value="DNA/RNA_pol_sf"/>
</dbReference>
<dbReference type="InterPro" id="IPR021109">
    <property type="entry name" value="Peptidase_aspartic_dom_sf"/>
</dbReference>
<dbReference type="Proteomes" id="UP000499080">
    <property type="component" value="Unassembled WGS sequence"/>
</dbReference>
<evidence type="ECO:0000313" key="2">
    <source>
        <dbReference type="EMBL" id="GBN76105.1"/>
    </source>
</evidence>
<keyword evidence="1" id="KW-0472">Membrane</keyword>
<protein>
    <submittedName>
        <fullName evidence="3">Uncharacterized protein</fullName>
    </submittedName>
</protein>
<evidence type="ECO:0000313" key="3">
    <source>
        <dbReference type="EMBL" id="GBN76130.1"/>
    </source>
</evidence>
<dbReference type="EMBL" id="BGPR01145600">
    <property type="protein sequence ID" value="GBN76105.1"/>
    <property type="molecule type" value="Genomic_DNA"/>
</dbReference>
<dbReference type="EMBL" id="BGPR01145616">
    <property type="protein sequence ID" value="GBN76130.1"/>
    <property type="molecule type" value="Genomic_DNA"/>
</dbReference>
<dbReference type="AlphaFoldDB" id="A0A4Y2RL22"/>
<accession>A0A4Y2RL22</accession>
<name>A0A4Y2RL22_ARAVE</name>
<proteinExistence type="predicted"/>
<dbReference type="PANTHER" id="PTHR47331">
    <property type="entry name" value="PHD-TYPE DOMAIN-CONTAINING PROTEIN"/>
    <property type="match status" value="1"/>
</dbReference>
<evidence type="ECO:0000313" key="4">
    <source>
        <dbReference type="Proteomes" id="UP000499080"/>
    </source>
</evidence>
<keyword evidence="4" id="KW-1185">Reference proteome</keyword>
<keyword evidence="1" id="KW-1133">Transmembrane helix</keyword>
<dbReference type="OrthoDB" id="6425092at2759"/>
<organism evidence="3 4">
    <name type="scientific">Araneus ventricosus</name>
    <name type="common">Orbweaver spider</name>
    <name type="synonym">Epeira ventricosa</name>
    <dbReference type="NCBI Taxonomy" id="182803"/>
    <lineage>
        <taxon>Eukaryota</taxon>
        <taxon>Metazoa</taxon>
        <taxon>Ecdysozoa</taxon>
        <taxon>Arthropoda</taxon>
        <taxon>Chelicerata</taxon>
        <taxon>Arachnida</taxon>
        <taxon>Araneae</taxon>
        <taxon>Araneomorphae</taxon>
        <taxon>Entelegynae</taxon>
        <taxon>Araneoidea</taxon>
        <taxon>Araneidae</taxon>
        <taxon>Araneus</taxon>
    </lineage>
</organism>
<comment type="caution">
    <text evidence="3">The sequence shown here is derived from an EMBL/GenBank/DDBJ whole genome shotgun (WGS) entry which is preliminary data.</text>
</comment>
<sequence length="560" mass="64340">MAKKCHSNVRCVICLKRYYAILCPELINTSKNAFPKQDKKEENTSTLFTIPSSPKTIYLKTLVARLKNGRRSQYVRALLDDGSHRSYIEKDLARELRLLPSGKETLSQGLFEGNQTPEAEHYRYTSSVERIDGKFSCQMSVLDQSKICTTLPRVRDKHLLAELENHGIVLTHIGAETPPIRLLLGADVLGRILSVRIEVLKSGISAIETSLGWSILGSEKKKTVVNMVTLCLQNFEIPKIWELENVSIVDPTERKATKLLENEALAHFQETVKKVDNRYEVALPWLAGHPPVHDMYDVAESRLRSITKRLLKENIFEAYNDVLRQWQRDEQIPPLLLRLRTGAIGVIADIKQAFLQLNIRPEDRDFLRMLWWNVKDRSKLEFFRHCRVVFGVTSSPFLLNACIRHHLSSTEYQLESLQTTVEKLKRGFYVDNLTTSVESQEELEQFKTQTVEIMNAASFELRCWAHTGVRYQESQNVLGIKWDPETDELYCVSPQVDIGFGEIVSKRKLLSIFNSIYDPICFTSPATLLPTLLVMLTVCTLIRTSILYKLIHMRKDNCRL</sequence>
<gene>
    <name evidence="3" type="ORF">AVEN_173451_1</name>
    <name evidence="2" type="ORF">AVEN_81521_1</name>
</gene>
<dbReference type="Gene3D" id="2.40.70.10">
    <property type="entry name" value="Acid Proteases"/>
    <property type="match status" value="1"/>
</dbReference>
<reference evidence="3 4" key="1">
    <citation type="journal article" date="2019" name="Sci. Rep.">
        <title>Orb-weaving spider Araneus ventricosus genome elucidates the spidroin gene catalogue.</title>
        <authorList>
            <person name="Kono N."/>
            <person name="Nakamura H."/>
            <person name="Ohtoshi R."/>
            <person name="Moran D.A.P."/>
            <person name="Shinohara A."/>
            <person name="Yoshida Y."/>
            <person name="Fujiwara M."/>
            <person name="Mori M."/>
            <person name="Tomita M."/>
            <person name="Arakawa K."/>
        </authorList>
    </citation>
    <scope>NUCLEOTIDE SEQUENCE [LARGE SCALE GENOMIC DNA]</scope>
</reference>
<evidence type="ECO:0000256" key="1">
    <source>
        <dbReference type="SAM" id="Phobius"/>
    </source>
</evidence>
<feature type="transmembrane region" description="Helical" evidence="1">
    <location>
        <begin position="528"/>
        <end position="551"/>
    </location>
</feature>